<accession>A0ACC0DAI2</accession>
<organism evidence="1 2">
    <name type="scientific">Hypoxylon rubiginosum</name>
    <dbReference type="NCBI Taxonomy" id="110542"/>
    <lineage>
        <taxon>Eukaryota</taxon>
        <taxon>Fungi</taxon>
        <taxon>Dikarya</taxon>
        <taxon>Ascomycota</taxon>
        <taxon>Pezizomycotina</taxon>
        <taxon>Sordariomycetes</taxon>
        <taxon>Xylariomycetidae</taxon>
        <taxon>Xylariales</taxon>
        <taxon>Hypoxylaceae</taxon>
        <taxon>Hypoxylon</taxon>
    </lineage>
</organism>
<reference evidence="1 2" key="1">
    <citation type="journal article" date="2022" name="New Phytol.">
        <title>Ecological generalism drives hyperdiversity of secondary metabolite gene clusters in xylarialean endophytes.</title>
        <authorList>
            <person name="Franco M.E.E."/>
            <person name="Wisecaver J.H."/>
            <person name="Arnold A.E."/>
            <person name="Ju Y.M."/>
            <person name="Slot J.C."/>
            <person name="Ahrendt S."/>
            <person name="Moore L.P."/>
            <person name="Eastman K.E."/>
            <person name="Scott K."/>
            <person name="Konkel Z."/>
            <person name="Mondo S.J."/>
            <person name="Kuo A."/>
            <person name="Hayes R.D."/>
            <person name="Haridas S."/>
            <person name="Andreopoulos B."/>
            <person name="Riley R."/>
            <person name="LaButti K."/>
            <person name="Pangilinan J."/>
            <person name="Lipzen A."/>
            <person name="Amirebrahimi M."/>
            <person name="Yan J."/>
            <person name="Adam C."/>
            <person name="Keymanesh K."/>
            <person name="Ng V."/>
            <person name="Louie K."/>
            <person name="Northen T."/>
            <person name="Drula E."/>
            <person name="Henrissat B."/>
            <person name="Hsieh H.M."/>
            <person name="Youens-Clark K."/>
            <person name="Lutzoni F."/>
            <person name="Miadlikowska J."/>
            <person name="Eastwood D.C."/>
            <person name="Hamelin R.C."/>
            <person name="Grigoriev I.V."/>
            <person name="U'Ren J.M."/>
        </authorList>
    </citation>
    <scope>NUCLEOTIDE SEQUENCE [LARGE SCALE GENOMIC DNA]</scope>
    <source>
        <strain evidence="1 2">ER1909</strain>
    </source>
</reference>
<name>A0ACC0DAI2_9PEZI</name>
<sequence length="252" mass="28225">MLKEQRQRFRKPISAKLALQRVKVGFRDVPFHHLVAELHPYLNLLKILGDEAELVQRRNLRVRIDQMAQDAAVHGERSAGIRWLAELGLEITISVVHAQRTLLGRKSSSSTDFEEGAGIGVWGLQVKDPVLGTDADHTRLQRCDVSLPAHQDATVVAKEAVTKGRDIVVGEIRLVGRQKHLEVLDTAVDELPVGDGPTRSWRRQLQSVSNARRCPRSDLGWANSSAFATSLAEFRTRRNSSIRIVSMLRAQR</sequence>
<keyword evidence="2" id="KW-1185">Reference proteome</keyword>
<dbReference type="Proteomes" id="UP001497680">
    <property type="component" value="Unassembled WGS sequence"/>
</dbReference>
<dbReference type="EMBL" id="MU394294">
    <property type="protein sequence ID" value="KAI6089624.1"/>
    <property type="molecule type" value="Genomic_DNA"/>
</dbReference>
<gene>
    <name evidence="1" type="ORF">F4821DRAFT_230562</name>
</gene>
<evidence type="ECO:0000313" key="2">
    <source>
        <dbReference type="Proteomes" id="UP001497680"/>
    </source>
</evidence>
<evidence type="ECO:0000313" key="1">
    <source>
        <dbReference type="EMBL" id="KAI6089624.1"/>
    </source>
</evidence>
<comment type="caution">
    <text evidence="1">The sequence shown here is derived from an EMBL/GenBank/DDBJ whole genome shotgun (WGS) entry which is preliminary data.</text>
</comment>
<proteinExistence type="predicted"/>
<protein>
    <submittedName>
        <fullName evidence="1">Uncharacterized protein</fullName>
    </submittedName>
</protein>